<feature type="region of interest" description="Disordered" evidence="1">
    <location>
        <begin position="312"/>
        <end position="366"/>
    </location>
</feature>
<evidence type="ECO:0000256" key="1">
    <source>
        <dbReference type="SAM" id="MobiDB-lite"/>
    </source>
</evidence>
<gene>
    <name evidence="2" type="ordered locus">LLO_2628</name>
</gene>
<dbReference type="AlphaFoldDB" id="D3HKT9"/>
<dbReference type="EMBL" id="FN650140">
    <property type="protein sequence ID" value="CBJ13055.1"/>
    <property type="molecule type" value="Genomic_DNA"/>
</dbReference>
<name>D3HKT9_LEGLN</name>
<evidence type="ECO:0000313" key="3">
    <source>
        <dbReference type="Proteomes" id="UP000001060"/>
    </source>
</evidence>
<evidence type="ECO:0000313" key="2">
    <source>
        <dbReference type="EMBL" id="CBJ13055.1"/>
    </source>
</evidence>
<organism evidence="2 3">
    <name type="scientific">Legionella longbeachae serogroup 1 (strain NSW150)</name>
    <dbReference type="NCBI Taxonomy" id="661367"/>
    <lineage>
        <taxon>Bacteria</taxon>
        <taxon>Pseudomonadati</taxon>
        <taxon>Pseudomonadota</taxon>
        <taxon>Gammaproteobacteria</taxon>
        <taxon>Legionellales</taxon>
        <taxon>Legionellaceae</taxon>
        <taxon>Legionella</taxon>
    </lineage>
</organism>
<dbReference type="Proteomes" id="UP000001060">
    <property type="component" value="Chromosome"/>
</dbReference>
<keyword evidence="3" id="KW-1185">Reference proteome</keyword>
<protein>
    <submittedName>
        <fullName evidence="2">Uncharacterized protein</fullName>
    </submittedName>
</protein>
<accession>D3HKT9</accession>
<dbReference type="eggNOG" id="ENOG50310HK">
    <property type="taxonomic scope" value="Bacteria"/>
</dbReference>
<proteinExistence type="predicted"/>
<dbReference type="KEGG" id="llo:LLO_2628"/>
<reference evidence="2 3" key="1">
    <citation type="journal article" date="2010" name="PLoS Genet.">
        <title>Analysis of the Legionella longbeachae genome and transcriptome uncovers unique strategies to cause Legionnaires' disease.</title>
        <authorList>
            <person name="Cazalet C."/>
            <person name="Gomez-Valero L."/>
            <person name="Rusniok C."/>
            <person name="Lomma M."/>
            <person name="Dervins-Ravault D."/>
            <person name="Newton H."/>
            <person name="Sansom F."/>
            <person name="Jarraud S."/>
            <person name="Zidane N."/>
            <person name="Ma L."/>
            <person name="Bouchier C."/>
            <person name="Etienne J."/>
            <person name="Hartland E."/>
            <person name="Buchrieser C."/>
        </authorList>
    </citation>
    <scope>NUCLEOTIDE SEQUENCE [LARGE SCALE GENOMIC DNA]</scope>
    <source>
        <strain evidence="2 3">NSW150</strain>
    </source>
</reference>
<sequence length="366" mass="42632">MPYRDFSSFHNIKLLFGNPTDDFNYGYTCTPNFQTVQNSFFDDDYFLLFRRSEYAAQIELACSKMFKGLMGYGPELEIIKENNEFYIASRKIKNFREGCPDLKDPSQFQKISGLAAMFIICYFLCETDMHSGNFGLQDIGEEKRTFRIDMAESLDFDMLRTSLTLSALQKIPYIVEQHYHGVDQGSLPQNYVGSESFQSEKIAMINLIAETPFSFFEDIIRTTITSDLYTHHQIMFNKFLTLVEDEEKIISMKKDFSNIKVSEYDLESLIKLLKNRHEQWQILALENNLDQDFSLANPSLFMKEVNLYYQDTSDSEEEDERSYSEQDTNPNHSYSGISFFPSPKNVRTNKDGEYTPDEFTALTNVH</sequence>
<dbReference type="HOGENOM" id="CLU_756041_0_0_6"/>